<organism evidence="1 2">
    <name type="scientific">Panagrolaimus sp. PS1159</name>
    <dbReference type="NCBI Taxonomy" id="55785"/>
    <lineage>
        <taxon>Eukaryota</taxon>
        <taxon>Metazoa</taxon>
        <taxon>Ecdysozoa</taxon>
        <taxon>Nematoda</taxon>
        <taxon>Chromadorea</taxon>
        <taxon>Rhabditida</taxon>
        <taxon>Tylenchina</taxon>
        <taxon>Panagrolaimomorpha</taxon>
        <taxon>Panagrolaimoidea</taxon>
        <taxon>Panagrolaimidae</taxon>
        <taxon>Panagrolaimus</taxon>
    </lineage>
</organism>
<evidence type="ECO:0000313" key="1">
    <source>
        <dbReference type="Proteomes" id="UP000887580"/>
    </source>
</evidence>
<name>A0AC35GTG8_9BILA</name>
<evidence type="ECO:0000313" key="2">
    <source>
        <dbReference type="WBParaSite" id="PS1159_v2.g8598.t1"/>
    </source>
</evidence>
<dbReference type="Proteomes" id="UP000887580">
    <property type="component" value="Unplaced"/>
</dbReference>
<dbReference type="WBParaSite" id="PS1159_v2.g8598.t1">
    <property type="protein sequence ID" value="PS1159_v2.g8598.t1"/>
    <property type="gene ID" value="PS1159_v2.g8598"/>
</dbReference>
<accession>A0AC35GTG8</accession>
<reference evidence="2" key="1">
    <citation type="submission" date="2022-11" db="UniProtKB">
        <authorList>
            <consortium name="WormBaseParasite"/>
        </authorList>
    </citation>
    <scope>IDENTIFICATION</scope>
</reference>
<proteinExistence type="predicted"/>
<sequence>MTIYVFVIDNSASLAQQTYTGASYLDLAKSFIETFQKARQKESSKDRFMAISCDDYPSCIKTGWRENIGTMMDQLKKLQPVGTNSLETAIGRAFWFLNCNRQYSDFPGFGWPVAKPEPAIVIALTDGIFSLGQYFIPEKIKHPSNDFYKEIYRPDQRCYGVCFRVPPRPTIMSSQFETCTGGLANFCMSTGGKCFAVSNTRHIPIAVDAILQKSLVFLKLNFSYTGPDIDSDAKNGGTNDDLNSKPETLLWKETFTGILRLPRKDVENRFLWPIPENFWADYSLGQLPQRPECPNVSFTYDPKPAPSWKDGNLFDRYELEPSALTQYILEKKTGHYPIYVVGSGKNNRNYCCGYLVAETVKGYFTNTFDYKIGENLSRLTVILYLVPYNYPVLLSLLEEIEKNTNPKKHLTPLLRQKIVDYINHVPVYYLSASENKPATLKLLLRSHGTPEEDFNRIHYHPRVISTISTWRASLRREYELSITTVHDLLKKGPDVLAEIPKSKVMVDTIFARYGPACHEYTGDGPASFTIEHEPLPKLNPSALFYSAKYIPRKELIINLTKMRVNFNLYGRDHDLHVLQGGMPGQKIKLHEAEDLHNRAIKVMGDFETYNRKLRDIGFAPLREVVPPETTSHAFGNPFKLDKKVVAVDEVAEEGTPETSQRSSSPAPRDTGKNFPQRKRIVRILDASDFTRLRERRGAYSETSSLPSFSRSASPFPDIDDINMEMNGYDSEHRADIPAPNGTSNLRGASPSPSLLNGFSNISLKRTLSMEESTDESSSECASPAPSKRRRESAMPSNGALNYSKLNELKIQATKIVKQLTHLSPAETVTQLRNLCEKLTVSDQISILKCAEENLQRLRRNAIHSAVVNFRRKLQTGQ</sequence>
<protein>
    <submittedName>
        <fullName evidence="2">VWFA domain-containing protein</fullName>
    </submittedName>
</protein>